<evidence type="ECO:0000256" key="2">
    <source>
        <dbReference type="ARBA" id="ARBA00022490"/>
    </source>
</evidence>
<evidence type="ECO:0000256" key="3">
    <source>
        <dbReference type="ARBA" id="ARBA00022552"/>
    </source>
</evidence>
<protein>
    <submittedName>
        <fullName evidence="10">RlmI/RlmK family 23S rRNA methyltransferase</fullName>
    </submittedName>
</protein>
<dbReference type="InterPro" id="IPR015947">
    <property type="entry name" value="PUA-like_sf"/>
</dbReference>
<dbReference type="CDD" id="cd11572">
    <property type="entry name" value="RlmI_M_like"/>
    <property type="match status" value="1"/>
</dbReference>
<evidence type="ECO:0000313" key="11">
    <source>
        <dbReference type="Proteomes" id="UP000231409"/>
    </source>
</evidence>
<evidence type="ECO:0000256" key="5">
    <source>
        <dbReference type="ARBA" id="ARBA00022679"/>
    </source>
</evidence>
<dbReference type="GO" id="GO:0032259">
    <property type="term" value="P:methylation"/>
    <property type="evidence" value="ECO:0007669"/>
    <property type="project" value="UniProtKB-KW"/>
</dbReference>
<dbReference type="AlphaFoldDB" id="A0A2G1UHP8"/>
<keyword evidence="5 10" id="KW-0808">Transferase</keyword>
<dbReference type="Pfam" id="PF17785">
    <property type="entry name" value="PUA_3"/>
    <property type="match status" value="1"/>
</dbReference>
<dbReference type="InterPro" id="IPR029063">
    <property type="entry name" value="SAM-dependent_MTases_sf"/>
</dbReference>
<comment type="caution">
    <text evidence="10">The sequence shown here is derived from an EMBL/GenBank/DDBJ whole genome shotgun (WGS) entry which is preliminary data.</text>
</comment>
<reference evidence="10 11" key="1">
    <citation type="submission" date="2017-09" db="EMBL/GenBank/DDBJ databases">
        <title>The draft genome sequences of Marinobacter sp. PWS21.</title>
        <authorList>
            <person name="Cao J."/>
        </authorList>
    </citation>
    <scope>NUCLEOTIDE SEQUENCE [LARGE SCALE GENOMIC DNA]</scope>
    <source>
        <strain evidence="10 11">PWS21</strain>
    </source>
</reference>
<keyword evidence="6" id="KW-0949">S-adenosyl-L-methionine</keyword>
<dbReference type="GO" id="GO:0006364">
    <property type="term" value="P:rRNA processing"/>
    <property type="evidence" value="ECO:0007669"/>
    <property type="project" value="UniProtKB-KW"/>
</dbReference>
<keyword evidence="3" id="KW-0698">rRNA processing</keyword>
<feature type="domain" description="RlmI-like PUA" evidence="9">
    <location>
        <begin position="7"/>
        <end position="73"/>
    </location>
</feature>
<dbReference type="Pfam" id="PF10672">
    <property type="entry name" value="Methyltrans_SAM"/>
    <property type="match status" value="1"/>
</dbReference>
<dbReference type="InterPro" id="IPR041532">
    <property type="entry name" value="RlmI-like_PUA"/>
</dbReference>
<sequence>MTNFPVIYLRKGAERRLKAGHLWVYSNEVDTHRSPLTGFEPGAQAELRAASDKPLGTIFVNPHALICGRLISRDASHGMTPQRLTQRMEAALAIRDRLFPQPFYRWVFGDSDGLSGLVIDRFGDTVVVQISTAGMESLRDAIVRAVQRLVHPAAIILKNDGKMRQVEGLPSYVEQVHGPQTELLRVVENGVRFEVPLAGGQKTGWFYDHRMNRQRLQAYAPGKKVLDVFSYVGGWGIQAACAGASQVTCIDSSAQAVDSVHHNARLNGLQNVDTIEGDAFDALKALCDEKEKFDIVVLDPPALIPRRRDQKAGEQAYARLNQLGLRLLERDGLLVSASCSMHLSQERLIDIIRSSGRKIDRFVQLLEQGHQAPDHPVVPGIPETDYIKSCFVRSLTGFF</sequence>
<dbReference type="CDD" id="cd02440">
    <property type="entry name" value="AdoMet_MTases"/>
    <property type="match status" value="1"/>
</dbReference>
<dbReference type="Proteomes" id="UP000231409">
    <property type="component" value="Unassembled WGS sequence"/>
</dbReference>
<dbReference type="EMBL" id="NTFH01000012">
    <property type="protein sequence ID" value="PHQ13982.1"/>
    <property type="molecule type" value="Genomic_DNA"/>
</dbReference>
<evidence type="ECO:0000256" key="7">
    <source>
        <dbReference type="ARBA" id="ARBA00038091"/>
    </source>
</evidence>
<dbReference type="CDD" id="cd21153">
    <property type="entry name" value="PUA_RlmI"/>
    <property type="match status" value="1"/>
</dbReference>
<keyword evidence="2" id="KW-0963">Cytoplasm</keyword>
<gene>
    <name evidence="10" type="ORF">CLH61_15650</name>
</gene>
<keyword evidence="11" id="KW-1185">Reference proteome</keyword>
<organism evidence="10 11">
    <name type="scientific">Marinobacter profundi</name>
    <dbReference type="NCBI Taxonomy" id="2666256"/>
    <lineage>
        <taxon>Bacteria</taxon>
        <taxon>Pseudomonadati</taxon>
        <taxon>Pseudomonadota</taxon>
        <taxon>Gammaproteobacteria</taxon>
        <taxon>Pseudomonadales</taxon>
        <taxon>Marinobacteraceae</taxon>
        <taxon>Marinobacter</taxon>
    </lineage>
</organism>
<evidence type="ECO:0000256" key="4">
    <source>
        <dbReference type="ARBA" id="ARBA00022603"/>
    </source>
</evidence>
<dbReference type="Gene3D" id="3.30.750.80">
    <property type="entry name" value="RNA methyltransferase domain (HRMD) like"/>
    <property type="match status" value="1"/>
</dbReference>
<dbReference type="PANTHER" id="PTHR42873">
    <property type="entry name" value="RIBOSOMAL RNA LARGE SUBUNIT METHYLTRANSFERASE"/>
    <property type="match status" value="1"/>
</dbReference>
<dbReference type="InterPro" id="IPR036974">
    <property type="entry name" value="PUA_sf"/>
</dbReference>
<evidence type="ECO:0000259" key="9">
    <source>
        <dbReference type="Pfam" id="PF17785"/>
    </source>
</evidence>
<dbReference type="GO" id="GO:0005737">
    <property type="term" value="C:cytoplasm"/>
    <property type="evidence" value="ECO:0007669"/>
    <property type="project" value="UniProtKB-SubCell"/>
</dbReference>
<accession>A0A2G1UHP8</accession>
<evidence type="ECO:0000313" key="10">
    <source>
        <dbReference type="EMBL" id="PHQ13982.1"/>
    </source>
</evidence>
<dbReference type="GO" id="GO:0003723">
    <property type="term" value="F:RNA binding"/>
    <property type="evidence" value="ECO:0007669"/>
    <property type="project" value="InterPro"/>
</dbReference>
<evidence type="ECO:0000256" key="1">
    <source>
        <dbReference type="ARBA" id="ARBA00004496"/>
    </source>
</evidence>
<comment type="subcellular location">
    <subcellularLocation>
        <location evidence="1">Cytoplasm</location>
    </subcellularLocation>
</comment>
<dbReference type="InterPro" id="IPR019614">
    <property type="entry name" value="SAM-dep_methyl-trfase"/>
</dbReference>
<dbReference type="SUPFAM" id="SSF53335">
    <property type="entry name" value="S-adenosyl-L-methionine-dependent methyltransferases"/>
    <property type="match status" value="1"/>
</dbReference>
<evidence type="ECO:0000259" key="8">
    <source>
        <dbReference type="Pfam" id="PF10672"/>
    </source>
</evidence>
<name>A0A2G1UHP8_9GAMM</name>
<dbReference type="SUPFAM" id="SSF88697">
    <property type="entry name" value="PUA domain-like"/>
    <property type="match status" value="1"/>
</dbReference>
<comment type="similarity">
    <text evidence="7">Belongs to the methyltransferase superfamily. RlmI family.</text>
</comment>
<dbReference type="Gene3D" id="3.40.50.150">
    <property type="entry name" value="Vaccinia Virus protein VP39"/>
    <property type="match status" value="1"/>
</dbReference>
<dbReference type="GO" id="GO:0008168">
    <property type="term" value="F:methyltransferase activity"/>
    <property type="evidence" value="ECO:0007669"/>
    <property type="project" value="UniProtKB-KW"/>
</dbReference>
<dbReference type="RefSeq" id="WP_099615708.1">
    <property type="nucleotide sequence ID" value="NZ_KZ319375.1"/>
</dbReference>
<feature type="domain" description="S-adenosylmethionine-dependent methyltransferase" evidence="8">
    <location>
        <begin position="171"/>
        <end position="349"/>
    </location>
</feature>
<evidence type="ECO:0000256" key="6">
    <source>
        <dbReference type="ARBA" id="ARBA00022691"/>
    </source>
</evidence>
<keyword evidence="4 10" id="KW-0489">Methyltransferase</keyword>
<dbReference type="PROSITE" id="PS50890">
    <property type="entry name" value="PUA"/>
    <property type="match status" value="1"/>
</dbReference>
<proteinExistence type="inferred from homology"/>
<dbReference type="Gene3D" id="2.30.130.10">
    <property type="entry name" value="PUA domain"/>
    <property type="match status" value="1"/>
</dbReference>
<dbReference type="PANTHER" id="PTHR42873:SF1">
    <property type="entry name" value="S-ADENOSYLMETHIONINE-DEPENDENT METHYLTRANSFERASE DOMAIN-CONTAINING PROTEIN"/>
    <property type="match status" value="1"/>
</dbReference>